<dbReference type="InterPro" id="IPR032636">
    <property type="entry name" value="Pilus_assem_E-set-like_dom"/>
</dbReference>
<gene>
    <name evidence="4" type="ORF">RFH47_11835</name>
</gene>
<keyword evidence="1" id="KW-0732">Signal</keyword>
<organism evidence="4 5">
    <name type="scientific">Acinetobacter rudis</name>
    <dbReference type="NCBI Taxonomy" id="632955"/>
    <lineage>
        <taxon>Bacteria</taxon>
        <taxon>Pseudomonadati</taxon>
        <taxon>Pseudomonadota</taxon>
        <taxon>Gammaproteobacteria</taxon>
        <taxon>Moraxellales</taxon>
        <taxon>Moraxellaceae</taxon>
        <taxon>Acinetobacter</taxon>
    </lineage>
</organism>
<name>A0AAW8JC23_9GAMM</name>
<dbReference type="AlphaFoldDB" id="A0AAW8JC23"/>
<dbReference type="Proteomes" id="UP001243844">
    <property type="component" value="Unassembled WGS sequence"/>
</dbReference>
<proteinExistence type="predicted"/>
<dbReference type="RefSeq" id="WP_308981707.1">
    <property type="nucleotide sequence ID" value="NZ_JAVIDL010000023.1"/>
</dbReference>
<reference evidence="4" key="1">
    <citation type="submission" date="2023-08" db="EMBL/GenBank/DDBJ databases">
        <title>Emergence of clinically-relevant ST2 carbapenem-resistant Acinetobacter baumannii strains in hospital sewages in Zhejiang, East of China.</title>
        <authorList>
            <person name="Kaichao C."/>
            <person name="Zhang R."/>
        </authorList>
    </citation>
    <scope>NUCLEOTIDE SEQUENCE</scope>
    <source>
        <strain evidence="4">M-RB-37</strain>
    </source>
</reference>
<feature type="domain" description="Pilus assembly protein C-terminal" evidence="2">
    <location>
        <begin position="728"/>
        <end position="820"/>
    </location>
</feature>
<feature type="domain" description="Pilus assembly protein E-set like" evidence="3">
    <location>
        <begin position="279"/>
        <end position="344"/>
    </location>
</feature>
<dbReference type="InterPro" id="IPR031917">
    <property type="entry name" value="Pilus_assem_C"/>
</dbReference>
<evidence type="ECO:0000256" key="1">
    <source>
        <dbReference type="ARBA" id="ARBA00022729"/>
    </source>
</evidence>
<comment type="caution">
    <text evidence="4">The sequence shown here is derived from an EMBL/GenBank/DDBJ whole genome shotgun (WGS) entry which is preliminary data.</text>
</comment>
<sequence>MNRLIVVGVMGILLTSMQNIYAEEKQSAIHIGKYTFPAALSSMLAQGFTVPVYLKFEEDLVVGEHKSQQKIADAVVEFKDNQLFIRKVIFDETNQKTELSTEVKDKIKTLDQAFDEDMQLELGPDASLTFDLKSLYLELKVNKSALGTKLIKRSGVLGESTTSNFSSILNYRLGASYSDFDSRTTSSTFVNLDSVSSIEEHHFIANGSFYSNDSETDFDLYRALYERDFEGNRLAVGMMDTWSMQSIASLSALNSSKIYGVTYGNKSSTVIEDKKQTLVPILVFLPSAGTIQVYRDGRLLSIQNFSMGSHELDTSTFPMGVYNVEVKTVINGQETSSSIAQVNKTNARQSSVTGQLSWQAFGGMLEYSKKRDDQEIKNNQKTWLMGVAAAKNYAYFSGVGLTSTLYGFDENFVAELESNIAFTSNTNFNFQSMLASDGSYRAGTSLSYNLPKGYANLWGAFDISEIGDKLYFTDSKNYSLGMSLNLNQVHRKLGMLTLNYSDDIKRDNSVLNVEYFQNLFTNRYVDMQVRMGLQRSDYDNQKNYNDKYIYFDLRLPFSRWFSAGINTRNKNILANASYKQNFSDQLINTVGIDVSQMLNRRNNEDLMDNFTASGYVGYTAKYNSGNLSMSASRNNYSVNYTSEGSVATSGKNLVLGNHNLSSGVIIETGLKDKGSMAAQINGQNYTLTGKNNFIPLAPYADYVIELMNDKTSIDSVSIAEGRKSRVTLYPGNVALLQPEVKQMVTIFGRVYYPNGELAANANIHNHIGKTKTDSKGEFSLDVDKRYPVLTLIEANGDICESTLQLEHARGAAWLGDVRCQYKPTSSLKNSLEAARHD</sequence>
<evidence type="ECO:0000259" key="3">
    <source>
        <dbReference type="Pfam" id="PF16967"/>
    </source>
</evidence>
<dbReference type="Pfam" id="PF15976">
    <property type="entry name" value="CooC_C"/>
    <property type="match status" value="1"/>
</dbReference>
<dbReference type="EMBL" id="JAVIDL010000023">
    <property type="protein sequence ID" value="MDQ8936408.1"/>
    <property type="molecule type" value="Genomic_DNA"/>
</dbReference>
<dbReference type="Pfam" id="PF16967">
    <property type="entry name" value="TcfC"/>
    <property type="match status" value="1"/>
</dbReference>
<evidence type="ECO:0000259" key="2">
    <source>
        <dbReference type="Pfam" id="PF15976"/>
    </source>
</evidence>
<evidence type="ECO:0000313" key="5">
    <source>
        <dbReference type="Proteomes" id="UP001243844"/>
    </source>
</evidence>
<evidence type="ECO:0000313" key="4">
    <source>
        <dbReference type="EMBL" id="MDQ8936408.1"/>
    </source>
</evidence>
<protein>
    <submittedName>
        <fullName evidence="4">CS1-pili formation C-terminal domain-containing protein</fullName>
    </submittedName>
</protein>
<accession>A0AAW8JC23</accession>